<dbReference type="Proteomes" id="UP000007431">
    <property type="component" value="Unassembled WGS sequence"/>
</dbReference>
<dbReference type="eggNOG" id="KOG1173">
    <property type="taxonomic scope" value="Eukaryota"/>
</dbReference>
<dbReference type="EMBL" id="GL377306">
    <property type="protein sequence ID" value="EFI97434.1"/>
    <property type="molecule type" value="Genomic_DNA"/>
</dbReference>
<protein>
    <recommendedName>
        <fullName evidence="10">TPR-like protein</fullName>
    </recommendedName>
</protein>
<dbReference type="PANTHER" id="PTHR12558:SF9">
    <property type="entry name" value="CELL DIVISION CYCLE PROTEIN 16 HOMOLOG"/>
    <property type="match status" value="1"/>
</dbReference>
<evidence type="ECO:0000256" key="4">
    <source>
        <dbReference type="ARBA" id="ARBA00022786"/>
    </source>
</evidence>
<reference evidence="8 9" key="1">
    <citation type="journal article" date="2010" name="Nat. Biotechnol.">
        <title>Genome sequence of the model mushroom Schizophyllum commune.</title>
        <authorList>
            <person name="Ohm R.A."/>
            <person name="de Jong J.F."/>
            <person name="Lugones L.G."/>
            <person name="Aerts A."/>
            <person name="Kothe E."/>
            <person name="Stajich J.E."/>
            <person name="de Vries R.P."/>
            <person name="Record E."/>
            <person name="Levasseur A."/>
            <person name="Baker S.E."/>
            <person name="Bartholomew K.A."/>
            <person name="Coutinho P.M."/>
            <person name="Erdmann S."/>
            <person name="Fowler T.J."/>
            <person name="Gathman A.C."/>
            <person name="Lombard V."/>
            <person name="Henrissat B."/>
            <person name="Knabe N."/>
            <person name="Kuees U."/>
            <person name="Lilly W.W."/>
            <person name="Lindquist E."/>
            <person name="Lucas S."/>
            <person name="Magnuson J.K."/>
            <person name="Piumi F."/>
            <person name="Raudaskoski M."/>
            <person name="Salamov A."/>
            <person name="Schmutz J."/>
            <person name="Schwarze F.W.M.R."/>
            <person name="vanKuyk P.A."/>
            <person name="Horton J.S."/>
            <person name="Grigoriev I.V."/>
            <person name="Woesten H.A.B."/>
        </authorList>
    </citation>
    <scope>NUCLEOTIDE SEQUENCE [LARGE SCALE GENOMIC DNA]</scope>
    <source>
        <strain evidence="9">H4-8 / FGSC 9210</strain>
    </source>
</reference>
<dbReference type="GO" id="GO:0031145">
    <property type="term" value="P:anaphase-promoting complex-dependent catabolic process"/>
    <property type="evidence" value="ECO:0007669"/>
    <property type="project" value="EnsemblFungi"/>
</dbReference>
<dbReference type="PROSITE" id="PS50293">
    <property type="entry name" value="TPR_REGION"/>
    <property type="match status" value="1"/>
</dbReference>
<dbReference type="PANTHER" id="PTHR12558">
    <property type="entry name" value="CELL DIVISION CYCLE 16,23,27"/>
    <property type="match status" value="1"/>
</dbReference>
<dbReference type="SUPFAM" id="SSF48452">
    <property type="entry name" value="TPR-like"/>
    <property type="match status" value="2"/>
</dbReference>
<evidence type="ECO:0000256" key="5">
    <source>
        <dbReference type="ARBA" id="ARBA00022803"/>
    </source>
</evidence>
<dbReference type="SMART" id="SM00028">
    <property type="entry name" value="TPR"/>
    <property type="match status" value="7"/>
</dbReference>
<proteinExistence type="predicted"/>
<dbReference type="FunCoup" id="D8Q5M0">
    <property type="interactions" value="834"/>
</dbReference>
<evidence type="ECO:0000256" key="7">
    <source>
        <dbReference type="PROSITE-ProRule" id="PRU00339"/>
    </source>
</evidence>
<dbReference type="Pfam" id="PF13424">
    <property type="entry name" value="TPR_12"/>
    <property type="match status" value="1"/>
</dbReference>
<dbReference type="InParanoid" id="D8Q5M0"/>
<dbReference type="Pfam" id="PF12895">
    <property type="entry name" value="ANAPC3"/>
    <property type="match status" value="1"/>
</dbReference>
<keyword evidence="2" id="KW-0677">Repeat</keyword>
<dbReference type="Pfam" id="PF13181">
    <property type="entry name" value="TPR_8"/>
    <property type="match status" value="1"/>
</dbReference>
<keyword evidence="4" id="KW-0833">Ubl conjugation pathway</keyword>
<dbReference type="HOGENOM" id="CLU_011751_0_1_1"/>
<evidence type="ECO:0000256" key="1">
    <source>
        <dbReference type="ARBA" id="ARBA00022618"/>
    </source>
</evidence>
<dbReference type="GO" id="GO:0051301">
    <property type="term" value="P:cell division"/>
    <property type="evidence" value="ECO:0007669"/>
    <property type="project" value="UniProtKB-KW"/>
</dbReference>
<dbReference type="OMA" id="DPFHNNA"/>
<keyword evidence="3" id="KW-0498">Mitosis</keyword>
<dbReference type="Pfam" id="PF13176">
    <property type="entry name" value="TPR_7"/>
    <property type="match status" value="1"/>
</dbReference>
<sequence length="571" mass="65024">MVDRIRLWRHDALMQHMYETAAFWGDKVLSWTNDPNDAFWLAQTYFNARQYSRAARLLTRPFRMAPPHRPPSPPHPSANGFLLSCRYLAGMCHMQMGHWSEALEIIGESNPFQKTSNRGPAVPNNDGGIKVEASTCYLRGLLMQKLNRGDEAKESFLEALSLDVKCYDAFQKLVDSQMMTPDEEWNVIQSLAYSSQTPHDAQFVQLMYTSRLRKYKHKAEHALTRKKLVEEYGLGDNPDVLLSFADALFSDFRFADCYAITSRVLGMISIHNQALPMHLACMFELKHLHSKLFLLAHEMVDREPDNALSWYAVGMWYLSKGSWGQARQFFAKSSLLDPRFAPAWISFAHAFSFEGEHDHAITAYSTCTRMFNGSHLPYMFLGMEHLALCNYGQANDAFRASRSLCDSDPLLLNELGVLAYQRQNYKEAAEYFEQALSVANVTQSSHTTWQATYINVGTCYRKLRRLPEAVKAYEKVLESDPRHAVALSFLAICYHLMGDLDSAILKYHETLSLVHNNNILDLLNLALDAATVVDQPRLGDAEWRQRVAEWKAATGQIQPQDDSTVDEMSIG</sequence>
<name>D8Q5M0_SCHCM</name>
<organism evidence="9">
    <name type="scientific">Schizophyllum commune (strain H4-8 / FGSC 9210)</name>
    <name type="common">Split gill fungus</name>
    <dbReference type="NCBI Taxonomy" id="578458"/>
    <lineage>
        <taxon>Eukaryota</taxon>
        <taxon>Fungi</taxon>
        <taxon>Dikarya</taxon>
        <taxon>Basidiomycota</taxon>
        <taxon>Agaricomycotina</taxon>
        <taxon>Agaricomycetes</taxon>
        <taxon>Agaricomycetidae</taxon>
        <taxon>Agaricales</taxon>
        <taxon>Schizophyllaceae</taxon>
        <taxon>Schizophyllum</taxon>
    </lineage>
</organism>
<dbReference type="OrthoDB" id="10006270at2759"/>
<evidence type="ECO:0000313" key="9">
    <source>
        <dbReference type="Proteomes" id="UP000007431"/>
    </source>
</evidence>
<dbReference type="GO" id="GO:0016567">
    <property type="term" value="P:protein ubiquitination"/>
    <property type="evidence" value="ECO:0007669"/>
    <property type="project" value="TreeGrafter"/>
</dbReference>
<dbReference type="GO" id="GO:0005680">
    <property type="term" value="C:anaphase-promoting complex"/>
    <property type="evidence" value="ECO:0007669"/>
    <property type="project" value="EnsemblFungi"/>
</dbReference>
<evidence type="ECO:0000313" key="8">
    <source>
        <dbReference type="EMBL" id="EFI97434.1"/>
    </source>
</evidence>
<evidence type="ECO:0008006" key="10">
    <source>
        <dbReference type="Google" id="ProtNLM"/>
    </source>
</evidence>
<keyword evidence="5 7" id="KW-0802">TPR repeat</keyword>
<dbReference type="Gene3D" id="1.25.40.10">
    <property type="entry name" value="Tetratricopeptide repeat domain"/>
    <property type="match status" value="1"/>
</dbReference>
<evidence type="ECO:0000256" key="6">
    <source>
        <dbReference type="ARBA" id="ARBA00023306"/>
    </source>
</evidence>
<dbReference type="PROSITE" id="PS50005">
    <property type="entry name" value="TPR"/>
    <property type="match status" value="3"/>
</dbReference>
<keyword evidence="6" id="KW-0131">Cell cycle</keyword>
<dbReference type="STRING" id="578458.D8Q5M0"/>
<keyword evidence="9" id="KW-1185">Reference proteome</keyword>
<evidence type="ECO:0000256" key="3">
    <source>
        <dbReference type="ARBA" id="ARBA00022776"/>
    </source>
</evidence>
<dbReference type="VEuPathDB" id="FungiDB:SCHCODRAFT_02502054"/>
<dbReference type="InterPro" id="IPR011990">
    <property type="entry name" value="TPR-like_helical_dom_sf"/>
</dbReference>
<dbReference type="RefSeq" id="XP_003032337.1">
    <property type="nucleotide sequence ID" value="XM_003032291.1"/>
</dbReference>
<evidence type="ECO:0000256" key="2">
    <source>
        <dbReference type="ARBA" id="ARBA00022737"/>
    </source>
</evidence>
<accession>D8Q5M0</accession>
<keyword evidence="1" id="KW-0132">Cell division</keyword>
<dbReference type="GeneID" id="9596423"/>
<dbReference type="GO" id="GO:0045842">
    <property type="term" value="P:positive regulation of mitotic metaphase/anaphase transition"/>
    <property type="evidence" value="ECO:0007669"/>
    <property type="project" value="TreeGrafter"/>
</dbReference>
<dbReference type="GO" id="GO:0005721">
    <property type="term" value="C:pericentric heterochromatin"/>
    <property type="evidence" value="ECO:0007669"/>
    <property type="project" value="EnsemblFungi"/>
</dbReference>
<dbReference type="GO" id="GO:0005737">
    <property type="term" value="C:cytoplasm"/>
    <property type="evidence" value="ECO:0007669"/>
    <property type="project" value="TreeGrafter"/>
</dbReference>
<feature type="repeat" description="TPR" evidence="7">
    <location>
        <begin position="409"/>
        <end position="442"/>
    </location>
</feature>
<feature type="repeat" description="TPR" evidence="7">
    <location>
        <begin position="307"/>
        <end position="340"/>
    </location>
</feature>
<dbReference type="AlphaFoldDB" id="D8Q5M0"/>
<dbReference type="InterPro" id="IPR019734">
    <property type="entry name" value="TPR_rpt"/>
</dbReference>
<gene>
    <name evidence="8" type="ORF">SCHCODRAFT_76799</name>
</gene>
<feature type="repeat" description="TPR" evidence="7">
    <location>
        <begin position="450"/>
        <end position="483"/>
    </location>
</feature>
<dbReference type="KEGG" id="scm:SCHCO_02502054"/>